<protein>
    <submittedName>
        <fullName evidence="2">Uncharacterized protein</fullName>
    </submittedName>
</protein>
<gene>
    <name evidence="1" type="ORF">J2804_006151</name>
    <name evidence="2" type="ORF">SAMN05192548_102643</name>
</gene>
<evidence type="ECO:0000313" key="4">
    <source>
        <dbReference type="Proteomes" id="UP001264340"/>
    </source>
</evidence>
<accession>A0A1M6T9S1</accession>
<dbReference type="EMBL" id="FRAB01000026">
    <property type="protein sequence ID" value="SHK53812.1"/>
    <property type="molecule type" value="Genomic_DNA"/>
</dbReference>
<proteinExistence type="predicted"/>
<organism evidence="2 3">
    <name type="scientific">Paraburkholderia terricola</name>
    <dbReference type="NCBI Taxonomy" id="169427"/>
    <lineage>
        <taxon>Bacteria</taxon>
        <taxon>Pseudomonadati</taxon>
        <taxon>Pseudomonadota</taxon>
        <taxon>Betaproteobacteria</taxon>
        <taxon>Burkholderiales</taxon>
        <taxon>Burkholderiaceae</taxon>
        <taxon>Paraburkholderia</taxon>
    </lineage>
</organism>
<reference evidence="2 3" key="1">
    <citation type="submission" date="2016-11" db="EMBL/GenBank/DDBJ databases">
        <authorList>
            <person name="Jaros S."/>
            <person name="Januszkiewicz K."/>
            <person name="Wedrychowicz H."/>
        </authorList>
    </citation>
    <scope>NUCLEOTIDE SEQUENCE [LARGE SCALE GENOMIC DNA]</scope>
    <source>
        <strain evidence="2 3">LMG 20594</strain>
    </source>
</reference>
<name>A0A1M6T9S1_9BURK</name>
<evidence type="ECO:0000313" key="2">
    <source>
        <dbReference type="EMBL" id="SHK53812.1"/>
    </source>
</evidence>
<dbReference type="EMBL" id="JAVDRP010000023">
    <property type="protein sequence ID" value="MDR6412715.1"/>
    <property type="molecule type" value="Genomic_DNA"/>
</dbReference>
<dbReference type="Proteomes" id="UP001264340">
    <property type="component" value="Unassembled WGS sequence"/>
</dbReference>
<sequence length="54" mass="6050">MVYAFAMLLPFAPLTTIGHTLGRTASQTKRAKFVLVNRTTQCGLPPPNQQDYRK</sequence>
<dbReference type="AlphaFoldDB" id="A0A1M6T9S1"/>
<evidence type="ECO:0000313" key="1">
    <source>
        <dbReference type="EMBL" id="MDR6412715.1"/>
    </source>
</evidence>
<keyword evidence="4" id="KW-1185">Reference proteome</keyword>
<evidence type="ECO:0000313" key="3">
    <source>
        <dbReference type="Proteomes" id="UP000184395"/>
    </source>
</evidence>
<dbReference type="Proteomes" id="UP000184395">
    <property type="component" value="Unassembled WGS sequence"/>
</dbReference>
<reference evidence="1 4" key="2">
    <citation type="submission" date="2023-07" db="EMBL/GenBank/DDBJ databases">
        <title>Sorghum-associated microbial communities from plants grown in Nebraska, USA.</title>
        <authorList>
            <person name="Schachtman D."/>
        </authorList>
    </citation>
    <scope>NUCLEOTIDE SEQUENCE [LARGE SCALE GENOMIC DNA]</scope>
    <source>
        <strain evidence="1 4">DS1316</strain>
    </source>
</reference>